<dbReference type="HOGENOM" id="CLU_1853966_0_0_12"/>
<sequence length="138" mass="15422">MSGKTSIYWNSVLEKKLDPLVKRHGGASRAITIVADRYEELMKREKRTLRELFSDGEVNLMLNNALSTAYEPGAVIPGAVLADTEDEIDAQFEYFGVNRGDIIKKLRSLNIGQQFALVDYLEELRGDAGGDDSTEEDH</sequence>
<name>E1R3G1_SEDSS</name>
<dbReference type="KEGG" id="ssm:Spirs_2479"/>
<accession>E1R3G1</accession>
<dbReference type="EMBL" id="CP002116">
    <property type="protein sequence ID" value="ADK81592.1"/>
    <property type="molecule type" value="Genomic_DNA"/>
</dbReference>
<keyword evidence="2" id="KW-1185">Reference proteome</keyword>
<evidence type="ECO:0000313" key="2">
    <source>
        <dbReference type="Proteomes" id="UP000002318"/>
    </source>
</evidence>
<dbReference type="AlphaFoldDB" id="E1R3G1"/>
<protein>
    <submittedName>
        <fullName evidence="1">Uncharacterized protein</fullName>
    </submittedName>
</protein>
<organism evidence="1 2">
    <name type="scientific">Sediminispirochaeta smaragdinae (strain DSM 11293 / JCM 15392 / SEBR 4228)</name>
    <name type="common">Spirochaeta smaragdinae</name>
    <dbReference type="NCBI Taxonomy" id="573413"/>
    <lineage>
        <taxon>Bacteria</taxon>
        <taxon>Pseudomonadati</taxon>
        <taxon>Spirochaetota</taxon>
        <taxon>Spirochaetia</taxon>
        <taxon>Spirochaetales</taxon>
        <taxon>Spirochaetaceae</taxon>
        <taxon>Sediminispirochaeta</taxon>
    </lineage>
</organism>
<dbReference type="eggNOG" id="ENOG502ZPUK">
    <property type="taxonomic scope" value="Bacteria"/>
</dbReference>
<dbReference type="OrthoDB" id="9939749at2"/>
<reference evidence="1 2" key="1">
    <citation type="journal article" date="2010" name="Stand. Genomic Sci.">
        <title>Complete genome sequence of Spirochaeta smaragdinae type strain (SEBR 4228).</title>
        <authorList>
            <person name="Mavromatis K."/>
            <person name="Yasawong M."/>
            <person name="Chertkov O."/>
            <person name="Lapidus A."/>
            <person name="Lucas S."/>
            <person name="Nolan M."/>
            <person name="Del Rio T.G."/>
            <person name="Tice H."/>
            <person name="Cheng J.F."/>
            <person name="Pitluck S."/>
            <person name="Liolios K."/>
            <person name="Ivanova N."/>
            <person name="Tapia R."/>
            <person name="Han C."/>
            <person name="Bruce D."/>
            <person name="Goodwin L."/>
            <person name="Pati A."/>
            <person name="Chen A."/>
            <person name="Palaniappan K."/>
            <person name="Land M."/>
            <person name="Hauser L."/>
            <person name="Chang Y.J."/>
            <person name="Jeffries C.D."/>
            <person name="Detter J.C."/>
            <person name="Rohde M."/>
            <person name="Brambilla E."/>
            <person name="Spring S."/>
            <person name="Goker M."/>
            <person name="Sikorski J."/>
            <person name="Woyke T."/>
            <person name="Bristow J."/>
            <person name="Eisen J.A."/>
            <person name="Markowitz V."/>
            <person name="Hugenholtz P."/>
            <person name="Klenk H.P."/>
            <person name="Kyrpides N.C."/>
        </authorList>
    </citation>
    <scope>NUCLEOTIDE SEQUENCE [LARGE SCALE GENOMIC DNA]</scope>
    <source>
        <strain evidence="2">DSM 11293 / JCM 15392 / SEBR 4228</strain>
    </source>
</reference>
<dbReference type="RefSeq" id="WP_013255055.1">
    <property type="nucleotide sequence ID" value="NC_014364.1"/>
</dbReference>
<evidence type="ECO:0000313" key="1">
    <source>
        <dbReference type="EMBL" id="ADK81592.1"/>
    </source>
</evidence>
<gene>
    <name evidence="1" type="ordered locus">Spirs_2479</name>
</gene>
<proteinExistence type="predicted"/>
<dbReference type="Proteomes" id="UP000002318">
    <property type="component" value="Chromosome"/>
</dbReference>